<dbReference type="SUPFAM" id="SSF47986">
    <property type="entry name" value="DEATH domain"/>
    <property type="match status" value="1"/>
</dbReference>
<gene>
    <name evidence="3" type="primary">LOC101895335</name>
</gene>
<evidence type="ECO:0000313" key="2">
    <source>
        <dbReference type="Proteomes" id="UP001652621"/>
    </source>
</evidence>
<reference evidence="3" key="1">
    <citation type="submission" date="2025-08" db="UniProtKB">
        <authorList>
            <consortium name="RefSeq"/>
        </authorList>
    </citation>
    <scope>IDENTIFICATION</scope>
    <source>
        <strain evidence="3">Aabys</strain>
        <tissue evidence="3">Whole body</tissue>
    </source>
</reference>
<keyword evidence="2" id="KW-1185">Reference proteome</keyword>
<dbReference type="Gene3D" id="1.10.533.10">
    <property type="entry name" value="Death Domain, Fas"/>
    <property type="match status" value="1"/>
</dbReference>
<dbReference type="GeneID" id="101895335"/>
<evidence type="ECO:0000259" key="1">
    <source>
        <dbReference type="PROSITE" id="PS50017"/>
    </source>
</evidence>
<dbReference type="Pfam" id="PF00531">
    <property type="entry name" value="Death"/>
    <property type="match status" value="1"/>
</dbReference>
<dbReference type="PROSITE" id="PS50017">
    <property type="entry name" value="DEATH_DOMAIN"/>
    <property type="match status" value="1"/>
</dbReference>
<feature type="domain" description="Death" evidence="1">
    <location>
        <begin position="124"/>
        <end position="210"/>
    </location>
</feature>
<dbReference type="InterPro" id="IPR000488">
    <property type="entry name" value="Death_dom"/>
</dbReference>
<name>A0ABM3VCC3_MUSDO</name>
<sequence>MDFNKNNKSESREDTLIERDAAPICDELLLEKSPICDSAPGEMSEQSQYNTLNVHNDNQRVLMQISNANSVHFGHVININSGKSEVCESKREDTSCSHKHFKTKTFNKKTTTIDIMMNSLDKPTHKIIDAIATHLGSGWKDVMRVLGFSDGQISQSELDNHLHGTKEIVYQLLQDWVRNVEEQLCTIGYLTNVLWKSGQCECVYRMKNIYKLEFMSKIR</sequence>
<organism evidence="2 3">
    <name type="scientific">Musca domestica</name>
    <name type="common">House fly</name>
    <dbReference type="NCBI Taxonomy" id="7370"/>
    <lineage>
        <taxon>Eukaryota</taxon>
        <taxon>Metazoa</taxon>
        <taxon>Ecdysozoa</taxon>
        <taxon>Arthropoda</taxon>
        <taxon>Hexapoda</taxon>
        <taxon>Insecta</taxon>
        <taxon>Pterygota</taxon>
        <taxon>Neoptera</taxon>
        <taxon>Endopterygota</taxon>
        <taxon>Diptera</taxon>
        <taxon>Brachycera</taxon>
        <taxon>Muscomorpha</taxon>
        <taxon>Muscoidea</taxon>
        <taxon>Muscidae</taxon>
        <taxon>Musca</taxon>
    </lineage>
</organism>
<proteinExistence type="predicted"/>
<accession>A0ABM3VCC3</accession>
<evidence type="ECO:0000313" key="3">
    <source>
        <dbReference type="RefSeq" id="XP_058983440.1"/>
    </source>
</evidence>
<dbReference type="RefSeq" id="XP_058983440.1">
    <property type="nucleotide sequence ID" value="XM_059127457.1"/>
</dbReference>
<dbReference type="Proteomes" id="UP001652621">
    <property type="component" value="Unplaced"/>
</dbReference>
<dbReference type="InterPro" id="IPR011029">
    <property type="entry name" value="DEATH-like_dom_sf"/>
</dbReference>
<dbReference type="SMART" id="SM00005">
    <property type="entry name" value="DEATH"/>
    <property type="match status" value="1"/>
</dbReference>
<dbReference type="CDD" id="cd01670">
    <property type="entry name" value="Death"/>
    <property type="match status" value="1"/>
</dbReference>
<protein>
    <submittedName>
        <fullName evidence="3">Protein immune deficiency-like</fullName>
    </submittedName>
</protein>